<name>A0A9W5F1X3_9HYPH</name>
<dbReference type="EMBL" id="FBVY01000032">
    <property type="protein sequence ID" value="CUW97388.1"/>
    <property type="molecule type" value="Genomic_DNA"/>
</dbReference>
<reference evidence="2 3" key="1">
    <citation type="submission" date="2016-01" db="EMBL/GenBank/DDBJ databases">
        <authorList>
            <person name="Regsiter A."/>
            <person name="william w."/>
        </authorList>
    </citation>
    <scope>NUCLEOTIDE SEQUENCE [LARGE SCALE GENOMIC DNA]</scope>
    <source>
        <strain evidence="2 3">CFBP 5494</strain>
    </source>
</reference>
<feature type="region of interest" description="Disordered" evidence="1">
    <location>
        <begin position="1"/>
        <end position="20"/>
    </location>
</feature>
<sequence>MREAAIPDPELARGASIPFG</sequence>
<evidence type="ECO:0000313" key="2">
    <source>
        <dbReference type="EMBL" id="CUW97388.1"/>
    </source>
</evidence>
<comment type="caution">
    <text evidence="2">The sequence shown here is derived from an EMBL/GenBank/DDBJ whole genome shotgun (WGS) entry which is preliminary data.</text>
</comment>
<gene>
    <name evidence="2" type="ORF">AGR2A_Lc30130</name>
</gene>
<accession>A0A9W5F1X3</accession>
<keyword evidence="3" id="KW-1185">Reference proteome</keyword>
<evidence type="ECO:0000256" key="1">
    <source>
        <dbReference type="SAM" id="MobiDB-lite"/>
    </source>
</evidence>
<protein>
    <submittedName>
        <fullName evidence="2">Uncharacterized protein</fullName>
    </submittedName>
</protein>
<proteinExistence type="predicted"/>
<evidence type="ECO:0000313" key="3">
    <source>
        <dbReference type="Proteomes" id="UP000191933"/>
    </source>
</evidence>
<organism evidence="2 3">
    <name type="scientific">Agrobacterium genomosp. 2 str. CFBP 5494</name>
    <dbReference type="NCBI Taxonomy" id="1183436"/>
    <lineage>
        <taxon>Bacteria</taxon>
        <taxon>Pseudomonadati</taxon>
        <taxon>Pseudomonadota</taxon>
        <taxon>Alphaproteobacteria</taxon>
        <taxon>Hyphomicrobiales</taxon>
        <taxon>Rhizobiaceae</taxon>
        <taxon>Rhizobium/Agrobacterium group</taxon>
        <taxon>Agrobacterium</taxon>
        <taxon>Agrobacterium tumefaciens complex</taxon>
    </lineage>
</organism>
<dbReference type="AlphaFoldDB" id="A0A9W5F1X3"/>
<dbReference type="Proteomes" id="UP000191933">
    <property type="component" value="Unassembled WGS sequence"/>
</dbReference>